<dbReference type="AlphaFoldDB" id="A0AAV0DWM6"/>
<protein>
    <submittedName>
        <fullName evidence="1">Uncharacterized protein</fullName>
    </submittedName>
</protein>
<name>A0AAV0DWM6_9ASTE</name>
<dbReference type="Proteomes" id="UP001152523">
    <property type="component" value="Unassembled WGS sequence"/>
</dbReference>
<dbReference type="EMBL" id="CAMAPF010000148">
    <property type="protein sequence ID" value="CAH9108728.1"/>
    <property type="molecule type" value="Genomic_DNA"/>
</dbReference>
<dbReference type="PANTHER" id="PTHR32011">
    <property type="entry name" value="OS08G0472400 PROTEIN"/>
    <property type="match status" value="1"/>
</dbReference>
<proteinExistence type="predicted"/>
<organism evidence="1 2">
    <name type="scientific">Cuscuta epithymum</name>
    <dbReference type="NCBI Taxonomy" id="186058"/>
    <lineage>
        <taxon>Eukaryota</taxon>
        <taxon>Viridiplantae</taxon>
        <taxon>Streptophyta</taxon>
        <taxon>Embryophyta</taxon>
        <taxon>Tracheophyta</taxon>
        <taxon>Spermatophyta</taxon>
        <taxon>Magnoliopsida</taxon>
        <taxon>eudicotyledons</taxon>
        <taxon>Gunneridae</taxon>
        <taxon>Pentapetalae</taxon>
        <taxon>asterids</taxon>
        <taxon>lamiids</taxon>
        <taxon>Solanales</taxon>
        <taxon>Convolvulaceae</taxon>
        <taxon>Cuscuteae</taxon>
        <taxon>Cuscuta</taxon>
        <taxon>Cuscuta subgen. Cuscuta</taxon>
    </lineage>
</organism>
<comment type="caution">
    <text evidence="1">The sequence shown here is derived from an EMBL/GenBank/DDBJ whole genome shotgun (WGS) entry which is preliminary data.</text>
</comment>
<dbReference type="PANTHER" id="PTHR32011:SF6">
    <property type="entry name" value="KNR4_SMI1-LIKE DOMAIN-CONTAINING PROTEIN"/>
    <property type="match status" value="1"/>
</dbReference>
<keyword evidence="2" id="KW-1185">Reference proteome</keyword>
<reference evidence="1" key="1">
    <citation type="submission" date="2022-07" db="EMBL/GenBank/DDBJ databases">
        <authorList>
            <person name="Macas J."/>
            <person name="Novak P."/>
            <person name="Neumann P."/>
        </authorList>
    </citation>
    <scope>NUCLEOTIDE SEQUENCE</scope>
</reference>
<sequence length="328" mass="36761">MAVSSLAESVIVTSMAIISNPRPGRVCFSYAAYAKNIIDHLKSVDIPVEEGLSDVEFSAVESNLDFTFPPDLRSILREGLPVGPGFPNWRSASPQQLEIQTNLPILGFCNEVSRRGFWIDSWGNRPEDDDEAVISAKEILRKAPVLVPIYRHFYIPSAPCFAGNPVFYVHGVEVKVWSFDLTGFFQRIDFRRRDDSAVLRQSSSLNNAPAWAATEARRIEFWTELAEEREKSGAGKLGMRWWGEDLDGCLGEVVRRLMNGGWKEEDVTEMMMMNGCDRDKTNGEIISDREGVASHVRLLARRLLRAGWSTKDVVDALGFLDADSSDLP</sequence>
<evidence type="ECO:0000313" key="2">
    <source>
        <dbReference type="Proteomes" id="UP001152523"/>
    </source>
</evidence>
<gene>
    <name evidence="1" type="ORF">CEPIT_LOCUS18479</name>
</gene>
<accession>A0AAV0DWM6</accession>
<evidence type="ECO:0000313" key="1">
    <source>
        <dbReference type="EMBL" id="CAH9108728.1"/>
    </source>
</evidence>